<dbReference type="PANTHER" id="PTHR24305:SF166">
    <property type="entry name" value="CYTOCHROME P450 12A4, MITOCHONDRIAL-RELATED"/>
    <property type="match status" value="1"/>
</dbReference>
<keyword evidence="5" id="KW-0843">Virulence</keyword>
<dbReference type="GO" id="GO:0016705">
    <property type="term" value="F:oxidoreductase activity, acting on paired donors, with incorporation or reduction of molecular oxygen"/>
    <property type="evidence" value="ECO:0007669"/>
    <property type="project" value="InterPro"/>
</dbReference>
<dbReference type="Gene3D" id="1.10.630.10">
    <property type="entry name" value="Cytochrome P450"/>
    <property type="match status" value="2"/>
</dbReference>
<dbReference type="PRINTS" id="PR00463">
    <property type="entry name" value="EP450I"/>
</dbReference>
<evidence type="ECO:0000256" key="1">
    <source>
        <dbReference type="ARBA" id="ARBA00001971"/>
    </source>
</evidence>
<dbReference type="GO" id="GO:0004497">
    <property type="term" value="F:monooxygenase activity"/>
    <property type="evidence" value="ECO:0007669"/>
    <property type="project" value="InterPro"/>
</dbReference>
<evidence type="ECO:0000313" key="6">
    <source>
        <dbReference type="EMBL" id="KAA8572960.1"/>
    </source>
</evidence>
<dbReference type="SUPFAM" id="SSF48264">
    <property type="entry name" value="Cytochrome P450"/>
    <property type="match status" value="2"/>
</dbReference>
<evidence type="ECO:0000256" key="3">
    <source>
        <dbReference type="ARBA" id="ARBA00022723"/>
    </source>
</evidence>
<evidence type="ECO:0000256" key="5">
    <source>
        <dbReference type="ARBA" id="ARBA00023026"/>
    </source>
</evidence>
<evidence type="ECO:0008006" key="8">
    <source>
        <dbReference type="Google" id="ProtNLM"/>
    </source>
</evidence>
<dbReference type="PROSITE" id="PS00086">
    <property type="entry name" value="CYTOCHROME_P450"/>
    <property type="match status" value="1"/>
</dbReference>
<organism evidence="6 7">
    <name type="scientific">Monilinia fructicola</name>
    <name type="common">Brown rot fungus</name>
    <name type="synonym">Ciboria fructicola</name>
    <dbReference type="NCBI Taxonomy" id="38448"/>
    <lineage>
        <taxon>Eukaryota</taxon>
        <taxon>Fungi</taxon>
        <taxon>Dikarya</taxon>
        <taxon>Ascomycota</taxon>
        <taxon>Pezizomycotina</taxon>
        <taxon>Leotiomycetes</taxon>
        <taxon>Helotiales</taxon>
        <taxon>Sclerotiniaceae</taxon>
        <taxon>Monilinia</taxon>
    </lineage>
</organism>
<dbReference type="VEuPathDB" id="FungiDB:MFRU_018g01090"/>
<proteinExistence type="inferred from homology"/>
<dbReference type="VEuPathDB" id="FungiDB:MFRU_027g01000"/>
<dbReference type="EMBL" id="VICG01000004">
    <property type="protein sequence ID" value="KAA8572960.1"/>
    <property type="molecule type" value="Genomic_DNA"/>
</dbReference>
<keyword evidence="7" id="KW-1185">Reference proteome</keyword>
<sequence>MWLASTGITTGSMYCTSLHLLFLTTKKNTMPQTGDSCFVVYSLHVASVFMLGPLIRLGPNELSTNDVEGLRVVYGGGFEKGKWYSVFDNYGLPCMFSTLPSKNHSSRKRMISNIYSKSTLQSSPALAEQARVILYERLLPTISNLASSSPSPYGVDVYDLFNGTTMDFVSSYLFGLKNSANFIKDVSYRRHWLRLYQGRHRYTFYAQELPRLTRFLNTYIYRIVPTFVDAANEELEEWCQHRCEATAKFLKEGGTWATEPGNEPVVYNAMVSGIEKENKLRGEDSVLKEETLKFPDRSIYSEMIDHLAAGHETAGITVTYLAWHLSIDPMLQKSLRKELLTLSPNMLFYPTSSSSQTPTIPDRKDLDSLPILHAVLMETLRLRAAIPGGLPRMTPYPSCDIGVFKNIPGGVRIGAQAHSVHRNEQVFPEPERFDFMRWMDGNGMSEDQKRERDRTFWAFSSGGRMCIGSNFAMLEIKLIIAAIYTNFITLVVNDDGVDQMDGYTCGPSAGKLHLRFEHAPPPSIDVKTVFSTEARVEHKEKKRRIAKPYRNSEILKPSIVQGIEERSRAFIRNIEDSKDGIVDVYRYAHCYALDCASHFLIGKFGTKSIEERTGMGIMEEMTYHSSLKNQLLTFYLQPLSTFLLYLFPQRSSPLTNAYISSSCILPNPEPHTLLHALQNASPPLSKTDIAAEILDHLAAGIDTTGAALTFLMYTLSLPRYFEIQEKLACSLKETQSANLRSETNTRTDLCDATYLNAIIQEILRLYPPIPMSQPRLTANNKPRVIDGYSIPGDSIVSVQAWSLHRNTKNFSDADTFCPERWLVNHDKLMEMEKVSLAFGRGGRACTGKHLAQLEMRHLIRKIYTKYRTRIKDGWEVEGETSMEMEDQIIASRPKGQVCWLVFERRCDAKY</sequence>
<dbReference type="InterPro" id="IPR002401">
    <property type="entry name" value="Cyt_P450_E_grp-I"/>
</dbReference>
<dbReference type="InterPro" id="IPR036396">
    <property type="entry name" value="Cyt_P450_sf"/>
</dbReference>
<dbReference type="Proteomes" id="UP000322873">
    <property type="component" value="Unassembled WGS sequence"/>
</dbReference>
<dbReference type="InterPro" id="IPR050121">
    <property type="entry name" value="Cytochrome_P450_monoxygenase"/>
</dbReference>
<comment type="caution">
    <text evidence="6">The sequence shown here is derived from an EMBL/GenBank/DDBJ whole genome shotgun (WGS) entry which is preliminary data.</text>
</comment>
<dbReference type="GO" id="GO:0005506">
    <property type="term" value="F:iron ion binding"/>
    <property type="evidence" value="ECO:0007669"/>
    <property type="project" value="InterPro"/>
</dbReference>
<dbReference type="InterPro" id="IPR017972">
    <property type="entry name" value="Cyt_P450_CS"/>
</dbReference>
<evidence type="ECO:0000256" key="4">
    <source>
        <dbReference type="ARBA" id="ARBA00023004"/>
    </source>
</evidence>
<reference evidence="6 7" key="1">
    <citation type="submission" date="2019-06" db="EMBL/GenBank/DDBJ databases">
        <title>Genome Sequence of the Brown Rot Fungal Pathogen Monilinia fructicola.</title>
        <authorList>
            <person name="De Miccolis Angelini R.M."/>
            <person name="Landi L."/>
            <person name="Abate D."/>
            <person name="Pollastro S."/>
            <person name="Romanazzi G."/>
            <person name="Faretra F."/>
        </authorList>
    </citation>
    <scope>NUCLEOTIDE SEQUENCE [LARGE SCALE GENOMIC DNA]</scope>
    <source>
        <strain evidence="6 7">Mfrc123</strain>
    </source>
</reference>
<name>A0A5M9JWE5_MONFR</name>
<dbReference type="InterPro" id="IPR001128">
    <property type="entry name" value="Cyt_P450"/>
</dbReference>
<comment type="similarity">
    <text evidence="2">Belongs to the cytochrome P450 family.</text>
</comment>
<dbReference type="PRINTS" id="PR00385">
    <property type="entry name" value="P450"/>
</dbReference>
<comment type="cofactor">
    <cofactor evidence="1">
        <name>heme</name>
        <dbReference type="ChEBI" id="CHEBI:30413"/>
    </cofactor>
</comment>
<gene>
    <name evidence="6" type="ORF">EYC84_003508</name>
</gene>
<dbReference type="CDD" id="cd11059">
    <property type="entry name" value="CYP_fungal"/>
    <property type="match status" value="1"/>
</dbReference>
<evidence type="ECO:0000256" key="2">
    <source>
        <dbReference type="ARBA" id="ARBA00010617"/>
    </source>
</evidence>
<dbReference type="PANTHER" id="PTHR24305">
    <property type="entry name" value="CYTOCHROME P450"/>
    <property type="match status" value="1"/>
</dbReference>
<dbReference type="AlphaFoldDB" id="A0A5M9JWE5"/>
<keyword evidence="4" id="KW-0408">Iron</keyword>
<evidence type="ECO:0000313" key="7">
    <source>
        <dbReference type="Proteomes" id="UP000322873"/>
    </source>
</evidence>
<keyword evidence="3" id="KW-0479">Metal-binding</keyword>
<dbReference type="GO" id="GO:0020037">
    <property type="term" value="F:heme binding"/>
    <property type="evidence" value="ECO:0007669"/>
    <property type="project" value="InterPro"/>
</dbReference>
<dbReference type="Pfam" id="PF00067">
    <property type="entry name" value="p450"/>
    <property type="match status" value="2"/>
</dbReference>
<accession>A0A5M9JWE5</accession>
<protein>
    <recommendedName>
        <fullName evidence="8">Cytochrome P450</fullName>
    </recommendedName>
</protein>